<accession>A0A0G4JPA1</accession>
<organism evidence="1 2">
    <name type="scientific">Brenneria goodwinii</name>
    <dbReference type="NCBI Taxonomy" id="1109412"/>
    <lineage>
        <taxon>Bacteria</taxon>
        <taxon>Pseudomonadati</taxon>
        <taxon>Pseudomonadota</taxon>
        <taxon>Gammaproteobacteria</taxon>
        <taxon>Enterobacterales</taxon>
        <taxon>Pectobacteriaceae</taxon>
        <taxon>Brenneria</taxon>
    </lineage>
</organism>
<protein>
    <submittedName>
        <fullName evidence="1">Uncharacterized protein</fullName>
    </submittedName>
</protein>
<keyword evidence="2" id="KW-1185">Reference proteome</keyword>
<dbReference type="STRING" id="1109412.BN1221_00158c"/>
<sequence>MLSSVSLRKNDHIDEIDGEIEGHGALSLFSRDQVSKTFNYFNQKAGMNT</sequence>
<dbReference type="Proteomes" id="UP000044377">
    <property type="component" value="Unassembled WGS sequence"/>
</dbReference>
<dbReference type="AlphaFoldDB" id="A0A0G4JPA1"/>
<evidence type="ECO:0000313" key="1">
    <source>
        <dbReference type="EMBL" id="CPR13754.1"/>
    </source>
</evidence>
<evidence type="ECO:0000313" key="2">
    <source>
        <dbReference type="Proteomes" id="UP000044377"/>
    </source>
</evidence>
<name>A0A0G4JPA1_9GAMM</name>
<dbReference type="EMBL" id="CGIG01000001">
    <property type="protein sequence ID" value="CPR13754.1"/>
    <property type="molecule type" value="Genomic_DNA"/>
</dbReference>
<proteinExistence type="predicted"/>
<reference evidence="2" key="1">
    <citation type="submission" date="2015-01" db="EMBL/GenBank/DDBJ databases">
        <authorList>
            <person name="Paterson Steve"/>
        </authorList>
    </citation>
    <scope>NUCLEOTIDE SEQUENCE [LARGE SCALE GENOMIC DNA]</scope>
    <source>
        <strain evidence="2">OBR1</strain>
    </source>
</reference>
<gene>
    <name evidence="1" type="ORF">BN1221_00158c</name>
</gene>